<dbReference type="GO" id="GO:0016491">
    <property type="term" value="F:oxidoreductase activity"/>
    <property type="evidence" value="ECO:0007669"/>
    <property type="project" value="UniProtKB-KW"/>
</dbReference>
<dbReference type="CDD" id="cd02062">
    <property type="entry name" value="Nitro_FMN_reductase"/>
    <property type="match status" value="1"/>
</dbReference>
<evidence type="ECO:0000256" key="4">
    <source>
        <dbReference type="SAM" id="MobiDB-lite"/>
    </source>
</evidence>
<dbReference type="InterPro" id="IPR050627">
    <property type="entry name" value="Nitroreductase/BluB"/>
</dbReference>
<feature type="region of interest" description="Disordered" evidence="4">
    <location>
        <begin position="327"/>
        <end position="350"/>
    </location>
</feature>
<dbReference type="InterPro" id="IPR000415">
    <property type="entry name" value="Nitroreductase-like"/>
</dbReference>
<evidence type="ECO:0000259" key="5">
    <source>
        <dbReference type="Pfam" id="PF00881"/>
    </source>
</evidence>
<evidence type="ECO:0000256" key="2">
    <source>
        <dbReference type="ARBA" id="ARBA00022643"/>
    </source>
</evidence>
<feature type="domain" description="Nitroreductase" evidence="5">
    <location>
        <begin position="240"/>
        <end position="325"/>
    </location>
</feature>
<keyword evidence="7" id="KW-1185">Reference proteome</keyword>
<dbReference type="EMBL" id="CP036280">
    <property type="protein sequence ID" value="QDU70918.1"/>
    <property type="molecule type" value="Genomic_DNA"/>
</dbReference>
<keyword evidence="3" id="KW-0560">Oxidoreductase</keyword>
<gene>
    <name evidence="6" type="ORF">Pan265_07610</name>
</gene>
<evidence type="ECO:0000256" key="1">
    <source>
        <dbReference type="ARBA" id="ARBA00022630"/>
    </source>
</evidence>
<evidence type="ECO:0000256" key="3">
    <source>
        <dbReference type="ARBA" id="ARBA00023002"/>
    </source>
</evidence>
<protein>
    <submittedName>
        <fullName evidence="6">Nitroreductase family protein</fullName>
    </submittedName>
</protein>
<evidence type="ECO:0000313" key="7">
    <source>
        <dbReference type="Proteomes" id="UP000320386"/>
    </source>
</evidence>
<accession>A0A518BVB2</accession>
<dbReference type="OrthoDB" id="9802760at2"/>
<dbReference type="PANTHER" id="PTHR23026:SF90">
    <property type="entry name" value="IODOTYROSINE DEIODINASE 1"/>
    <property type="match status" value="1"/>
</dbReference>
<dbReference type="KEGG" id="mcad:Pan265_07610"/>
<keyword evidence="1" id="KW-0285">Flavoprotein</keyword>
<name>A0A518BVB2_9BACT</name>
<feature type="compositionally biased region" description="Basic and acidic residues" evidence="4">
    <location>
        <begin position="339"/>
        <end position="350"/>
    </location>
</feature>
<dbReference type="AlphaFoldDB" id="A0A518BVB2"/>
<dbReference type="Pfam" id="PF00881">
    <property type="entry name" value="Nitroreductase"/>
    <property type="match status" value="2"/>
</dbReference>
<organism evidence="6 7">
    <name type="scientific">Mucisphaera calidilacus</name>
    <dbReference type="NCBI Taxonomy" id="2527982"/>
    <lineage>
        <taxon>Bacteria</taxon>
        <taxon>Pseudomonadati</taxon>
        <taxon>Planctomycetota</taxon>
        <taxon>Phycisphaerae</taxon>
        <taxon>Phycisphaerales</taxon>
        <taxon>Phycisphaeraceae</taxon>
        <taxon>Mucisphaera</taxon>
    </lineage>
</organism>
<sequence length="350" mass="39747">MLGLVRRMLPRGLKLWAFERVVRSPVLSRCYYLFSGAFSREYAAVLYGRLQHVREAEAKSDDGARYTLRRNTHRLEKGLIMRPRREVFATGYLGETVNIFCALADQDDGSATAKALLDWSGDVLYRYFEAVPENADGKVDRLRVKFTESFEKHARQPGQCAPFVRDQTPLRVTIDDMIELARRRRSVRWYLQQPVPREIIDKAMLVGGYSPSACNRQPFEFRVFDRPERAAEIGAIAMGTAGFAQNFPCLVVIVGQLRAFPFDRDRHVPYIDGSLAAMAFQFALEVQGVSSCCINWPDIPEREAAMAKALDLEPDQRVVMLMSVGFPDPEGSVPYSQKKTVDELRSYDPS</sequence>
<dbReference type="InterPro" id="IPR029479">
    <property type="entry name" value="Nitroreductase"/>
</dbReference>
<dbReference type="Proteomes" id="UP000320386">
    <property type="component" value="Chromosome"/>
</dbReference>
<feature type="domain" description="Nitroreductase" evidence="5">
    <location>
        <begin position="182"/>
        <end position="238"/>
    </location>
</feature>
<keyword evidence="2" id="KW-0288">FMN</keyword>
<dbReference type="SUPFAM" id="SSF55469">
    <property type="entry name" value="FMN-dependent nitroreductase-like"/>
    <property type="match status" value="1"/>
</dbReference>
<dbReference type="PANTHER" id="PTHR23026">
    <property type="entry name" value="NADPH NITROREDUCTASE"/>
    <property type="match status" value="1"/>
</dbReference>
<dbReference type="Gene3D" id="3.40.109.10">
    <property type="entry name" value="NADH Oxidase"/>
    <property type="match status" value="1"/>
</dbReference>
<proteinExistence type="predicted"/>
<evidence type="ECO:0000313" key="6">
    <source>
        <dbReference type="EMBL" id="QDU70918.1"/>
    </source>
</evidence>
<reference evidence="6 7" key="1">
    <citation type="submission" date="2019-02" db="EMBL/GenBank/DDBJ databases">
        <title>Deep-cultivation of Planctomycetes and their phenomic and genomic characterization uncovers novel biology.</title>
        <authorList>
            <person name="Wiegand S."/>
            <person name="Jogler M."/>
            <person name="Boedeker C."/>
            <person name="Pinto D."/>
            <person name="Vollmers J."/>
            <person name="Rivas-Marin E."/>
            <person name="Kohn T."/>
            <person name="Peeters S.H."/>
            <person name="Heuer A."/>
            <person name="Rast P."/>
            <person name="Oberbeckmann S."/>
            <person name="Bunk B."/>
            <person name="Jeske O."/>
            <person name="Meyerdierks A."/>
            <person name="Storesund J.E."/>
            <person name="Kallscheuer N."/>
            <person name="Luecker S."/>
            <person name="Lage O.M."/>
            <person name="Pohl T."/>
            <person name="Merkel B.J."/>
            <person name="Hornburger P."/>
            <person name="Mueller R.-W."/>
            <person name="Bruemmer F."/>
            <person name="Labrenz M."/>
            <person name="Spormann A.M."/>
            <person name="Op den Camp H."/>
            <person name="Overmann J."/>
            <person name="Amann R."/>
            <person name="Jetten M.S.M."/>
            <person name="Mascher T."/>
            <person name="Medema M.H."/>
            <person name="Devos D.P."/>
            <person name="Kaster A.-K."/>
            <person name="Ovreas L."/>
            <person name="Rohde M."/>
            <person name="Galperin M.Y."/>
            <person name="Jogler C."/>
        </authorList>
    </citation>
    <scope>NUCLEOTIDE SEQUENCE [LARGE SCALE GENOMIC DNA]</scope>
    <source>
        <strain evidence="6 7">Pan265</strain>
    </source>
</reference>